<dbReference type="Proteomes" id="UP000828390">
    <property type="component" value="Unassembled WGS sequence"/>
</dbReference>
<dbReference type="AlphaFoldDB" id="A0A9D4I0L4"/>
<reference evidence="1" key="1">
    <citation type="journal article" date="2019" name="bioRxiv">
        <title>The Genome of the Zebra Mussel, Dreissena polymorpha: A Resource for Invasive Species Research.</title>
        <authorList>
            <person name="McCartney M.A."/>
            <person name="Auch B."/>
            <person name="Kono T."/>
            <person name="Mallez S."/>
            <person name="Zhang Y."/>
            <person name="Obille A."/>
            <person name="Becker A."/>
            <person name="Abrahante J.E."/>
            <person name="Garbe J."/>
            <person name="Badalamenti J.P."/>
            <person name="Herman A."/>
            <person name="Mangelson H."/>
            <person name="Liachko I."/>
            <person name="Sullivan S."/>
            <person name="Sone E.D."/>
            <person name="Koren S."/>
            <person name="Silverstein K.A.T."/>
            <person name="Beckman K.B."/>
            <person name="Gohl D.M."/>
        </authorList>
    </citation>
    <scope>NUCLEOTIDE SEQUENCE</scope>
    <source>
        <strain evidence="1">Duluth1</strain>
        <tissue evidence="1">Whole animal</tissue>
    </source>
</reference>
<gene>
    <name evidence="1" type="ORF">DPMN_044549</name>
</gene>
<accession>A0A9D4I0L4</accession>
<reference evidence="1" key="2">
    <citation type="submission" date="2020-11" db="EMBL/GenBank/DDBJ databases">
        <authorList>
            <person name="McCartney M.A."/>
            <person name="Auch B."/>
            <person name="Kono T."/>
            <person name="Mallez S."/>
            <person name="Becker A."/>
            <person name="Gohl D.M."/>
            <person name="Silverstein K.A.T."/>
            <person name="Koren S."/>
            <person name="Bechman K.B."/>
            <person name="Herman A."/>
            <person name="Abrahante J.E."/>
            <person name="Garbe J."/>
        </authorList>
    </citation>
    <scope>NUCLEOTIDE SEQUENCE</scope>
    <source>
        <strain evidence="1">Duluth1</strain>
        <tissue evidence="1">Whole animal</tissue>
    </source>
</reference>
<name>A0A9D4I0L4_DREPO</name>
<evidence type="ECO:0000313" key="1">
    <source>
        <dbReference type="EMBL" id="KAH3737951.1"/>
    </source>
</evidence>
<evidence type="ECO:0000313" key="2">
    <source>
        <dbReference type="Proteomes" id="UP000828390"/>
    </source>
</evidence>
<protein>
    <submittedName>
        <fullName evidence="1">Uncharacterized protein</fullName>
    </submittedName>
</protein>
<dbReference type="EMBL" id="JAIWYP010000011">
    <property type="protein sequence ID" value="KAH3737951.1"/>
    <property type="molecule type" value="Genomic_DNA"/>
</dbReference>
<comment type="caution">
    <text evidence="1">The sequence shown here is derived from an EMBL/GenBank/DDBJ whole genome shotgun (WGS) entry which is preliminary data.</text>
</comment>
<sequence length="86" mass="9721">MIHDATDFYAWATQNEHGIRYDLITEDEYNKKKEELDVRYCEIKPLKGSMMLHAIVGGKGDGSLAKINTPCACSNCFDEKSFNVNS</sequence>
<organism evidence="1 2">
    <name type="scientific">Dreissena polymorpha</name>
    <name type="common">Zebra mussel</name>
    <name type="synonym">Mytilus polymorpha</name>
    <dbReference type="NCBI Taxonomy" id="45954"/>
    <lineage>
        <taxon>Eukaryota</taxon>
        <taxon>Metazoa</taxon>
        <taxon>Spiralia</taxon>
        <taxon>Lophotrochozoa</taxon>
        <taxon>Mollusca</taxon>
        <taxon>Bivalvia</taxon>
        <taxon>Autobranchia</taxon>
        <taxon>Heteroconchia</taxon>
        <taxon>Euheterodonta</taxon>
        <taxon>Imparidentia</taxon>
        <taxon>Neoheterodontei</taxon>
        <taxon>Myida</taxon>
        <taxon>Dreissenoidea</taxon>
        <taxon>Dreissenidae</taxon>
        <taxon>Dreissena</taxon>
    </lineage>
</organism>
<proteinExistence type="predicted"/>
<keyword evidence="2" id="KW-1185">Reference proteome</keyword>